<evidence type="ECO:0000256" key="6">
    <source>
        <dbReference type="PROSITE-ProRule" id="PRU00284"/>
    </source>
</evidence>
<dbReference type="SMART" id="SM00283">
    <property type="entry name" value="MA"/>
    <property type="match status" value="1"/>
</dbReference>
<dbReference type="PROSITE" id="PS50111">
    <property type="entry name" value="CHEMOTAXIS_TRANSDUC_2"/>
    <property type="match status" value="1"/>
</dbReference>
<protein>
    <submittedName>
        <fullName evidence="11">Methyl-accepting chemotaxis protein</fullName>
    </submittedName>
</protein>
<dbReference type="Gene3D" id="1.10.287.950">
    <property type="entry name" value="Methyl-accepting chemotaxis protein"/>
    <property type="match status" value="1"/>
</dbReference>
<keyword evidence="3 8" id="KW-0472">Membrane</keyword>
<dbReference type="InterPro" id="IPR004089">
    <property type="entry name" value="MCPsignal_dom"/>
</dbReference>
<name>A0A3S1C209_9BACL</name>
<feature type="transmembrane region" description="Helical" evidence="8">
    <location>
        <begin position="183"/>
        <end position="203"/>
    </location>
</feature>
<evidence type="ECO:0000256" key="4">
    <source>
        <dbReference type="ARBA" id="ARBA00023224"/>
    </source>
</evidence>
<dbReference type="GO" id="GO:0007165">
    <property type="term" value="P:signal transduction"/>
    <property type="evidence" value="ECO:0007669"/>
    <property type="project" value="UniProtKB-KW"/>
</dbReference>
<dbReference type="PANTHER" id="PTHR32089:SF112">
    <property type="entry name" value="LYSOZYME-LIKE PROTEIN-RELATED"/>
    <property type="match status" value="1"/>
</dbReference>
<feature type="domain" description="Methyl-accepting transducer" evidence="9">
    <location>
        <begin position="275"/>
        <end position="525"/>
    </location>
</feature>
<dbReference type="Pfam" id="PF00672">
    <property type="entry name" value="HAMP"/>
    <property type="match status" value="1"/>
</dbReference>
<dbReference type="Pfam" id="PF00015">
    <property type="entry name" value="MCPsignal"/>
    <property type="match status" value="1"/>
</dbReference>
<gene>
    <name evidence="11" type="ORF">EJP82_24780</name>
</gene>
<evidence type="ECO:0000313" key="12">
    <source>
        <dbReference type="Proteomes" id="UP000279446"/>
    </source>
</evidence>
<keyword evidence="8" id="KW-0812">Transmembrane</keyword>
<dbReference type="CDD" id="cd06225">
    <property type="entry name" value="HAMP"/>
    <property type="match status" value="1"/>
</dbReference>
<evidence type="ECO:0000256" key="8">
    <source>
        <dbReference type="SAM" id="Phobius"/>
    </source>
</evidence>
<accession>A0A3S1C209</accession>
<dbReference type="Gene3D" id="6.10.340.10">
    <property type="match status" value="1"/>
</dbReference>
<keyword evidence="2" id="KW-1003">Cell membrane</keyword>
<dbReference type="Proteomes" id="UP000279446">
    <property type="component" value="Unassembled WGS sequence"/>
</dbReference>
<keyword evidence="8" id="KW-1133">Transmembrane helix</keyword>
<reference evidence="11 12" key="1">
    <citation type="submission" date="2018-12" db="EMBL/GenBank/DDBJ databases">
        <authorList>
            <person name="Sun L."/>
            <person name="Chen Z."/>
        </authorList>
    </citation>
    <scope>NUCLEOTIDE SEQUENCE [LARGE SCALE GENOMIC DNA]</scope>
    <source>
        <strain evidence="11 12">DSM 15890</strain>
    </source>
</reference>
<organism evidence="11 12">
    <name type="scientific">Paenibacillus anaericanus</name>
    <dbReference type="NCBI Taxonomy" id="170367"/>
    <lineage>
        <taxon>Bacteria</taxon>
        <taxon>Bacillati</taxon>
        <taxon>Bacillota</taxon>
        <taxon>Bacilli</taxon>
        <taxon>Bacillales</taxon>
        <taxon>Paenibacillaceae</taxon>
        <taxon>Paenibacillus</taxon>
    </lineage>
</organism>
<feature type="domain" description="HAMP" evidence="10">
    <location>
        <begin position="204"/>
        <end position="256"/>
    </location>
</feature>
<dbReference type="SUPFAM" id="SSF58104">
    <property type="entry name" value="Methyl-accepting chemotaxis protein (MCP) signaling domain"/>
    <property type="match status" value="1"/>
</dbReference>
<dbReference type="EMBL" id="RZNY01000035">
    <property type="protein sequence ID" value="RUT40518.1"/>
    <property type="molecule type" value="Genomic_DNA"/>
</dbReference>
<comment type="similarity">
    <text evidence="5">Belongs to the methyl-accepting chemotaxis (MCP) protein family.</text>
</comment>
<comment type="caution">
    <text evidence="11">The sequence shown here is derived from an EMBL/GenBank/DDBJ whole genome shotgun (WGS) entry which is preliminary data.</text>
</comment>
<dbReference type="InterPro" id="IPR003660">
    <property type="entry name" value="HAMP_dom"/>
</dbReference>
<dbReference type="GO" id="GO:0005886">
    <property type="term" value="C:plasma membrane"/>
    <property type="evidence" value="ECO:0007669"/>
    <property type="project" value="UniProtKB-SubCell"/>
</dbReference>
<evidence type="ECO:0000256" key="3">
    <source>
        <dbReference type="ARBA" id="ARBA00023136"/>
    </source>
</evidence>
<evidence type="ECO:0000256" key="7">
    <source>
        <dbReference type="SAM" id="Coils"/>
    </source>
</evidence>
<evidence type="ECO:0000259" key="9">
    <source>
        <dbReference type="PROSITE" id="PS50111"/>
    </source>
</evidence>
<evidence type="ECO:0000256" key="5">
    <source>
        <dbReference type="ARBA" id="ARBA00029447"/>
    </source>
</evidence>
<keyword evidence="7" id="KW-0175">Coiled coil</keyword>
<dbReference type="AlphaFoldDB" id="A0A3S1C209"/>
<evidence type="ECO:0000313" key="11">
    <source>
        <dbReference type="EMBL" id="RUT40518.1"/>
    </source>
</evidence>
<sequence>MKWKLIISFSVVTIIFLGVALYQSHKINLVQLSMETQKVEMEKRISVAKMTQLLQELNKEETSFAESSDLELVDPFKEKQKQFVDEIAAVTFAANTEANKNLQLLQRQVEEYIGYFDELISTMEDPNLDPLVVLETIDEIHTKALALNQDMLKTNEQLYTAAAKNAQQAQAYSFDLLNEITSIVTYAAILVLLFTITIAIMLIRSFLSPVNKLQAALRKISEGDLRHRINSPYNDELGVLSHHFDHMVERVRDMLRQTHSVASSLSVYSHSFQQSSSITANMNHDIVKTIQEISAGAEQQAEHSEQSAVLIQELEQGVNEITEYTEIMVLTSEAANHNTQKGSAAVSSLQKVSEQSRHSIEKVYEALMGLSEQSKQISKITNSITDISNQTNVLSLNAAIEAALAGTYGKGFSVIATEVRKLSLQTKESSLHIDTMVNELQASMADLQKYMLETKENMEEQDDKVVETLSSFEAIDQSIGEISRQIEQIHDKVNITRKKNTRLAESVHCVAAIAEETAAGVQEVNASSTQQDIAVRDIAQEAIEINEISQKLFQGINIFKINVDEVDLEVEVATEDFGTVATRVADSVH</sequence>
<dbReference type="SMART" id="SM00304">
    <property type="entry name" value="HAMP"/>
    <property type="match status" value="1"/>
</dbReference>
<comment type="subcellular location">
    <subcellularLocation>
        <location evidence="1">Cell membrane</location>
    </subcellularLocation>
</comment>
<evidence type="ECO:0000256" key="2">
    <source>
        <dbReference type="ARBA" id="ARBA00022475"/>
    </source>
</evidence>
<keyword evidence="12" id="KW-1185">Reference proteome</keyword>
<evidence type="ECO:0000256" key="1">
    <source>
        <dbReference type="ARBA" id="ARBA00004236"/>
    </source>
</evidence>
<keyword evidence="4 6" id="KW-0807">Transducer</keyword>
<evidence type="ECO:0000259" key="10">
    <source>
        <dbReference type="PROSITE" id="PS50885"/>
    </source>
</evidence>
<feature type="coiled-coil region" evidence="7">
    <location>
        <begin position="437"/>
        <end position="464"/>
    </location>
</feature>
<proteinExistence type="inferred from homology"/>
<dbReference type="PROSITE" id="PS50885">
    <property type="entry name" value="HAMP"/>
    <property type="match status" value="1"/>
</dbReference>
<dbReference type="PANTHER" id="PTHR32089">
    <property type="entry name" value="METHYL-ACCEPTING CHEMOTAXIS PROTEIN MCPB"/>
    <property type="match status" value="1"/>
</dbReference>